<keyword evidence="3" id="KW-1185">Reference proteome</keyword>
<reference evidence="3" key="1">
    <citation type="submission" date="2014-03" db="EMBL/GenBank/DDBJ databases">
        <authorList>
            <person name="Aksoy S."/>
            <person name="Warren W."/>
            <person name="Wilson R.K."/>
        </authorList>
    </citation>
    <scope>NUCLEOTIDE SEQUENCE [LARGE SCALE GENOMIC DNA]</scope>
    <source>
        <strain evidence="3">IAEA</strain>
    </source>
</reference>
<keyword evidence="1" id="KW-1133">Transmembrane helix</keyword>
<keyword evidence="1" id="KW-0812">Transmembrane</keyword>
<protein>
    <submittedName>
        <fullName evidence="2">Uncharacterized protein</fullName>
    </submittedName>
</protein>
<keyword evidence="1" id="KW-0472">Membrane</keyword>
<proteinExistence type="predicted"/>
<name>A0A1A9ZIH9_GLOPL</name>
<reference evidence="2" key="2">
    <citation type="submission" date="2020-05" db="UniProtKB">
        <authorList>
            <consortium name="EnsemblMetazoa"/>
        </authorList>
    </citation>
    <scope>IDENTIFICATION</scope>
    <source>
        <strain evidence="2">IAEA</strain>
    </source>
</reference>
<evidence type="ECO:0000313" key="2">
    <source>
        <dbReference type="EnsemblMetazoa" id="GPAI015659-PA"/>
    </source>
</evidence>
<accession>A0A1A9ZIH9</accession>
<evidence type="ECO:0000256" key="1">
    <source>
        <dbReference type="SAM" id="Phobius"/>
    </source>
</evidence>
<dbReference type="AlphaFoldDB" id="A0A1A9ZIH9"/>
<feature type="transmembrane region" description="Helical" evidence="1">
    <location>
        <begin position="74"/>
        <end position="93"/>
    </location>
</feature>
<dbReference type="VEuPathDB" id="VectorBase:GPAI015659"/>
<organism evidence="2 3">
    <name type="scientific">Glossina pallidipes</name>
    <name type="common">Tsetse fly</name>
    <dbReference type="NCBI Taxonomy" id="7398"/>
    <lineage>
        <taxon>Eukaryota</taxon>
        <taxon>Metazoa</taxon>
        <taxon>Ecdysozoa</taxon>
        <taxon>Arthropoda</taxon>
        <taxon>Hexapoda</taxon>
        <taxon>Insecta</taxon>
        <taxon>Pterygota</taxon>
        <taxon>Neoptera</taxon>
        <taxon>Endopterygota</taxon>
        <taxon>Diptera</taxon>
        <taxon>Brachycera</taxon>
        <taxon>Muscomorpha</taxon>
        <taxon>Hippoboscoidea</taxon>
        <taxon>Glossinidae</taxon>
        <taxon>Glossina</taxon>
    </lineage>
</organism>
<evidence type="ECO:0000313" key="3">
    <source>
        <dbReference type="Proteomes" id="UP000092445"/>
    </source>
</evidence>
<dbReference type="Proteomes" id="UP000092445">
    <property type="component" value="Unassembled WGS sequence"/>
</dbReference>
<sequence length="108" mass="12413">MSCLLPAHPIVSNFFLPTTEGKNADKQLKLTSYSGLYDNQNITLLRYCIKKNQRLRLHRFEYYMLLNNNSLCRLASAAVVYGVFAASAMLIVIDIKYIKIKFISHIHT</sequence>
<dbReference type="EnsemblMetazoa" id="GPAI015659-RA">
    <property type="protein sequence ID" value="GPAI015659-PA"/>
    <property type="gene ID" value="GPAI015659"/>
</dbReference>